<evidence type="ECO:0000313" key="3">
    <source>
        <dbReference type="Proteomes" id="UP001207528"/>
    </source>
</evidence>
<feature type="transmembrane region" description="Helical" evidence="1">
    <location>
        <begin position="42"/>
        <end position="62"/>
    </location>
</feature>
<accession>A0AAW5SQM1</accession>
<dbReference type="RefSeq" id="WP_131808580.1">
    <property type="nucleotide sequence ID" value="NZ_BCTA01000040.1"/>
</dbReference>
<evidence type="ECO:0000256" key="1">
    <source>
        <dbReference type="SAM" id="Phobius"/>
    </source>
</evidence>
<sequence length="78" mass="8744">MELNDARLPWSPNFSQLAVCLPHKSRKIASSDYREVAENGPATVTMSHTVTITFVVLMLILASEFDPLRRSALGYQNH</sequence>
<gene>
    <name evidence="2" type="ORF">H7I77_25045</name>
</gene>
<comment type="caution">
    <text evidence="2">The sequence shown here is derived from an EMBL/GenBank/DDBJ whole genome shotgun (WGS) entry which is preliminary data.</text>
</comment>
<keyword evidence="1" id="KW-1133">Transmembrane helix</keyword>
<evidence type="ECO:0000313" key="2">
    <source>
        <dbReference type="EMBL" id="MCV7026579.1"/>
    </source>
</evidence>
<protein>
    <submittedName>
        <fullName evidence="2">Uncharacterized protein</fullName>
    </submittedName>
</protein>
<keyword evidence="1" id="KW-0472">Membrane</keyword>
<dbReference type="AlphaFoldDB" id="A0AAW5SQM1"/>
<name>A0AAW5SQM1_MYCNV</name>
<dbReference type="EMBL" id="JACKTI010000068">
    <property type="protein sequence ID" value="MCV7026579.1"/>
    <property type="molecule type" value="Genomic_DNA"/>
</dbReference>
<reference evidence="2" key="1">
    <citation type="submission" date="2020-07" db="EMBL/GenBank/DDBJ databases">
        <authorList>
            <person name="Pettersson B.M.F."/>
            <person name="Behra P.R.K."/>
            <person name="Ramesh M."/>
            <person name="Das S."/>
            <person name="Dasgupta S."/>
            <person name="Kirsebom L.A."/>
        </authorList>
    </citation>
    <scope>NUCLEOTIDE SEQUENCE</scope>
    <source>
        <strain evidence="2">DSM 44203</strain>
    </source>
</reference>
<dbReference type="Proteomes" id="UP001207528">
    <property type="component" value="Unassembled WGS sequence"/>
</dbReference>
<keyword evidence="1" id="KW-0812">Transmembrane</keyword>
<reference evidence="2" key="2">
    <citation type="journal article" date="2022" name="BMC Genomics">
        <title>Comparative genome analysis of mycobacteria focusing on tRNA and non-coding RNA.</title>
        <authorList>
            <person name="Behra P.R.K."/>
            <person name="Pettersson B.M.F."/>
            <person name="Ramesh M."/>
            <person name="Das S."/>
            <person name="Dasgupta S."/>
            <person name="Kirsebom L.A."/>
        </authorList>
    </citation>
    <scope>NUCLEOTIDE SEQUENCE</scope>
    <source>
        <strain evidence="2">DSM 44203</strain>
    </source>
</reference>
<proteinExistence type="predicted"/>
<organism evidence="2 3">
    <name type="scientific">Mycolicibacterium novocastrense</name>
    <name type="common">Mycobacterium novocastrense</name>
    <dbReference type="NCBI Taxonomy" id="59813"/>
    <lineage>
        <taxon>Bacteria</taxon>
        <taxon>Bacillati</taxon>
        <taxon>Actinomycetota</taxon>
        <taxon>Actinomycetes</taxon>
        <taxon>Mycobacteriales</taxon>
        <taxon>Mycobacteriaceae</taxon>
        <taxon>Mycolicibacterium</taxon>
    </lineage>
</organism>